<evidence type="ECO:0000256" key="6">
    <source>
        <dbReference type="ARBA" id="ARBA00022692"/>
    </source>
</evidence>
<keyword evidence="9 17" id="KW-0067">ATP-binding</keyword>
<dbReference type="OrthoDB" id="377733at2759"/>
<feature type="binding site" evidence="17">
    <location>
        <position position="959"/>
    </location>
    <ligand>
        <name>ATP</name>
        <dbReference type="ChEBI" id="CHEBI:30616"/>
    </ligand>
</feature>
<dbReference type="FunFam" id="2.70.150.10:FF:000025">
    <property type="entry name" value="Phospholipid-transporting ATPase"/>
    <property type="match status" value="1"/>
</dbReference>
<feature type="region of interest" description="Disordered" evidence="20">
    <location>
        <begin position="1650"/>
        <end position="1680"/>
    </location>
</feature>
<evidence type="ECO:0000256" key="8">
    <source>
        <dbReference type="ARBA" id="ARBA00022741"/>
    </source>
</evidence>
<dbReference type="GO" id="GO:0005802">
    <property type="term" value="C:trans-Golgi network"/>
    <property type="evidence" value="ECO:0007669"/>
    <property type="project" value="TreeGrafter"/>
</dbReference>
<keyword evidence="14 19" id="KW-0472">Membrane</keyword>
<dbReference type="GO" id="GO:0005886">
    <property type="term" value="C:plasma membrane"/>
    <property type="evidence" value="ECO:0007669"/>
    <property type="project" value="TreeGrafter"/>
</dbReference>
<evidence type="ECO:0000256" key="18">
    <source>
        <dbReference type="PIRSR" id="PIRSR606539-3"/>
    </source>
</evidence>
<dbReference type="InterPro" id="IPR032630">
    <property type="entry name" value="P_typ_ATPase_c"/>
</dbReference>
<dbReference type="PROSITE" id="PS00154">
    <property type="entry name" value="ATPASE_E1_E2"/>
    <property type="match status" value="1"/>
</dbReference>
<dbReference type="EC" id="7.6.2.1" evidence="19"/>
<keyword evidence="12 19" id="KW-1133">Transmembrane helix</keyword>
<feature type="binding site" evidence="17">
    <location>
        <position position="790"/>
    </location>
    <ligand>
        <name>ATP</name>
        <dbReference type="ChEBI" id="CHEBI:30616"/>
    </ligand>
</feature>
<dbReference type="NCBIfam" id="TIGR01494">
    <property type="entry name" value="ATPase_P-type"/>
    <property type="match status" value="1"/>
</dbReference>
<evidence type="ECO:0000256" key="10">
    <source>
        <dbReference type="ARBA" id="ARBA00022842"/>
    </source>
</evidence>
<feature type="binding site" evidence="17">
    <location>
        <position position="1022"/>
    </location>
    <ligand>
        <name>ATP</name>
        <dbReference type="ChEBI" id="CHEBI:30616"/>
    </ligand>
</feature>
<dbReference type="GO" id="GO:0005524">
    <property type="term" value="F:ATP binding"/>
    <property type="evidence" value="ECO:0007669"/>
    <property type="project" value="UniProtKB-UniRule"/>
</dbReference>
<dbReference type="PANTHER" id="PTHR24092:SF190">
    <property type="entry name" value="PHOSPHOLIPID-TRANSPORTING ATPASE"/>
    <property type="match status" value="1"/>
</dbReference>
<protein>
    <recommendedName>
        <fullName evidence="19">Phospholipid-transporting ATPase</fullName>
        <ecNumber evidence="19">7.6.2.1</ecNumber>
    </recommendedName>
</protein>
<dbReference type="GO" id="GO:0016887">
    <property type="term" value="F:ATP hydrolysis activity"/>
    <property type="evidence" value="ECO:0007669"/>
    <property type="project" value="InterPro"/>
</dbReference>
<feature type="active site" description="4-aspartylphosphate intermediate" evidence="16">
    <location>
        <position position="790"/>
    </location>
</feature>
<feature type="binding site" evidence="17">
    <location>
        <position position="1294"/>
    </location>
    <ligand>
        <name>ATP</name>
        <dbReference type="ChEBI" id="CHEBI:30616"/>
    </ligand>
</feature>
<feature type="binding site" evidence="17">
    <location>
        <position position="1136"/>
    </location>
    <ligand>
        <name>ATP</name>
        <dbReference type="ChEBI" id="CHEBI:30616"/>
    </ligand>
</feature>
<feature type="compositionally biased region" description="Acidic residues" evidence="20">
    <location>
        <begin position="83"/>
        <end position="92"/>
    </location>
</feature>
<feature type="binding site" evidence="17">
    <location>
        <position position="792"/>
    </location>
    <ligand>
        <name>ATP</name>
        <dbReference type="ChEBI" id="CHEBI:30616"/>
    </ligand>
</feature>
<feature type="transmembrane region" description="Helical" evidence="19">
    <location>
        <begin position="1351"/>
        <end position="1373"/>
    </location>
</feature>
<keyword evidence="8 17" id="KW-0547">Nucleotide-binding</keyword>
<dbReference type="Pfam" id="PF13246">
    <property type="entry name" value="Cation_ATPase"/>
    <property type="match status" value="1"/>
</dbReference>
<dbReference type="GO" id="GO:0140326">
    <property type="term" value="F:ATPase-coupled intramembrane lipid transporter activity"/>
    <property type="evidence" value="ECO:0007669"/>
    <property type="project" value="UniProtKB-EC"/>
</dbReference>
<feature type="binding site" evidence="17">
    <location>
        <position position="1056"/>
    </location>
    <ligand>
        <name>ATP</name>
        <dbReference type="ChEBI" id="CHEBI:30616"/>
    </ligand>
</feature>
<dbReference type="FunFam" id="3.40.50.1000:FF:000001">
    <property type="entry name" value="Phospholipid-transporting ATPase IC"/>
    <property type="match status" value="1"/>
</dbReference>
<keyword evidence="10 18" id="KW-0460">Magnesium</keyword>
<name>A0A8J2LCN3_9HEXA</name>
<comment type="caution">
    <text evidence="23">The sequence shown here is derived from an EMBL/GenBank/DDBJ whole genome shotgun (WGS) entry which is preliminary data.</text>
</comment>
<evidence type="ECO:0000256" key="3">
    <source>
        <dbReference type="ARBA" id="ARBA00008109"/>
    </source>
</evidence>
<evidence type="ECO:0000256" key="17">
    <source>
        <dbReference type="PIRSR" id="PIRSR606539-2"/>
    </source>
</evidence>
<feature type="binding site" evidence="17">
    <location>
        <position position="1264"/>
    </location>
    <ligand>
        <name>ATP</name>
        <dbReference type="ChEBI" id="CHEBI:30616"/>
    </ligand>
</feature>
<feature type="binding site" evidence="18">
    <location>
        <position position="1294"/>
    </location>
    <ligand>
        <name>Mg(2+)</name>
        <dbReference type="ChEBI" id="CHEBI:18420"/>
    </ligand>
</feature>
<evidence type="ECO:0000256" key="2">
    <source>
        <dbReference type="ARBA" id="ARBA00004127"/>
    </source>
</evidence>
<dbReference type="PANTHER" id="PTHR24092">
    <property type="entry name" value="PROBABLE PHOSPHOLIPID-TRANSPORTING ATPASE"/>
    <property type="match status" value="1"/>
</dbReference>
<dbReference type="InterPro" id="IPR006539">
    <property type="entry name" value="P-type_ATPase_IV"/>
</dbReference>
<keyword evidence="7 18" id="KW-0479">Metal-binding</keyword>
<keyword evidence="6 19" id="KW-0812">Transmembrane</keyword>
<feature type="region of interest" description="Disordered" evidence="20">
    <location>
        <begin position="271"/>
        <end position="321"/>
    </location>
</feature>
<feature type="transmembrane region" description="Helical" evidence="19">
    <location>
        <begin position="1379"/>
        <end position="1400"/>
    </location>
</feature>
<feature type="binding site" evidence="17">
    <location>
        <position position="1138"/>
    </location>
    <ligand>
        <name>ATP</name>
        <dbReference type="ChEBI" id="CHEBI:30616"/>
    </ligand>
</feature>
<feature type="compositionally biased region" description="Low complexity" evidence="20">
    <location>
        <begin position="276"/>
        <end position="291"/>
    </location>
</feature>
<dbReference type="InterPro" id="IPR001757">
    <property type="entry name" value="P_typ_ATPase"/>
</dbReference>
<evidence type="ECO:0000256" key="15">
    <source>
        <dbReference type="ARBA" id="ARBA00034036"/>
    </source>
</evidence>
<accession>A0A8J2LCN3</accession>
<dbReference type="InterPro" id="IPR032631">
    <property type="entry name" value="P-type_ATPase_N"/>
</dbReference>
<evidence type="ECO:0000256" key="14">
    <source>
        <dbReference type="ARBA" id="ARBA00023136"/>
    </source>
</evidence>
<feature type="binding site" evidence="17">
    <location>
        <position position="1137"/>
    </location>
    <ligand>
        <name>ATP</name>
        <dbReference type="ChEBI" id="CHEBI:30616"/>
    </ligand>
</feature>
<dbReference type="EMBL" id="CAJVCH010552938">
    <property type="protein sequence ID" value="CAG7829789.1"/>
    <property type="molecule type" value="Genomic_DNA"/>
</dbReference>
<feature type="binding site" evidence="18">
    <location>
        <position position="790"/>
    </location>
    <ligand>
        <name>Mg(2+)</name>
        <dbReference type="ChEBI" id="CHEBI:18420"/>
    </ligand>
</feature>
<organism evidence="23 24">
    <name type="scientific">Allacma fusca</name>
    <dbReference type="NCBI Taxonomy" id="39272"/>
    <lineage>
        <taxon>Eukaryota</taxon>
        <taxon>Metazoa</taxon>
        <taxon>Ecdysozoa</taxon>
        <taxon>Arthropoda</taxon>
        <taxon>Hexapoda</taxon>
        <taxon>Collembola</taxon>
        <taxon>Symphypleona</taxon>
        <taxon>Sminthuridae</taxon>
        <taxon>Allacma</taxon>
    </lineage>
</organism>
<evidence type="ECO:0000256" key="16">
    <source>
        <dbReference type="PIRSR" id="PIRSR606539-1"/>
    </source>
</evidence>
<comment type="catalytic activity">
    <reaction evidence="15 19">
        <text>ATP + H2O + phospholipidSide 1 = ADP + phosphate + phospholipidSide 2.</text>
        <dbReference type="EC" id="7.6.2.1"/>
    </reaction>
</comment>
<dbReference type="GO" id="GO:0045332">
    <property type="term" value="P:phospholipid translocation"/>
    <property type="evidence" value="ECO:0007669"/>
    <property type="project" value="TreeGrafter"/>
</dbReference>
<feature type="binding site" evidence="18">
    <location>
        <position position="1290"/>
    </location>
    <ligand>
        <name>Mg(2+)</name>
        <dbReference type="ChEBI" id="CHEBI:18420"/>
    </ligand>
</feature>
<evidence type="ECO:0000256" key="13">
    <source>
        <dbReference type="ARBA" id="ARBA00023055"/>
    </source>
</evidence>
<evidence type="ECO:0000256" key="5">
    <source>
        <dbReference type="ARBA" id="ARBA00022553"/>
    </source>
</evidence>
<feature type="binding site" evidence="17">
    <location>
        <position position="1293"/>
    </location>
    <ligand>
        <name>ATP</name>
        <dbReference type="ChEBI" id="CHEBI:30616"/>
    </ligand>
</feature>
<dbReference type="SFLD" id="SFLDG00002">
    <property type="entry name" value="C1.7:_P-type_atpase_like"/>
    <property type="match status" value="1"/>
</dbReference>
<comment type="similarity">
    <text evidence="3 19">Belongs to the cation transport ATPase (P-type) (TC 3.A.3) family. Type IV subfamily.</text>
</comment>
<evidence type="ECO:0000256" key="4">
    <source>
        <dbReference type="ARBA" id="ARBA00022448"/>
    </source>
</evidence>
<evidence type="ECO:0000256" key="12">
    <source>
        <dbReference type="ARBA" id="ARBA00022989"/>
    </source>
</evidence>
<feature type="domain" description="P-type ATPase N-terminal" evidence="21">
    <location>
        <begin position="409"/>
        <end position="473"/>
    </location>
</feature>
<dbReference type="SFLD" id="SFLDF00027">
    <property type="entry name" value="p-type_atpase"/>
    <property type="match status" value="1"/>
</dbReference>
<feature type="transmembrane region" description="Helical" evidence="19">
    <location>
        <begin position="716"/>
        <end position="742"/>
    </location>
</feature>
<dbReference type="SFLD" id="SFLDS00003">
    <property type="entry name" value="Haloacid_Dehalogenase"/>
    <property type="match status" value="1"/>
</dbReference>
<reference evidence="23" key="1">
    <citation type="submission" date="2021-06" db="EMBL/GenBank/DDBJ databases">
        <authorList>
            <person name="Hodson N. C."/>
            <person name="Mongue J. A."/>
            <person name="Jaron S. K."/>
        </authorList>
    </citation>
    <scope>NUCLEOTIDE SEQUENCE</scope>
</reference>
<feature type="region of interest" description="Disordered" evidence="20">
    <location>
        <begin position="15"/>
        <end position="110"/>
    </location>
</feature>
<comment type="subcellular location">
    <subcellularLocation>
        <location evidence="2">Endomembrane system</location>
        <topology evidence="2">Multi-pass membrane protein</topology>
    </subcellularLocation>
    <subcellularLocation>
        <location evidence="19">Membrane</location>
        <topology evidence="19">Multi-pass membrane protein</topology>
    </subcellularLocation>
</comment>
<evidence type="ECO:0000256" key="19">
    <source>
        <dbReference type="RuleBase" id="RU362033"/>
    </source>
</evidence>
<feature type="transmembrane region" description="Helical" evidence="19">
    <location>
        <begin position="1467"/>
        <end position="1487"/>
    </location>
</feature>
<evidence type="ECO:0000256" key="1">
    <source>
        <dbReference type="ARBA" id="ARBA00001946"/>
    </source>
</evidence>
<dbReference type="Proteomes" id="UP000708208">
    <property type="component" value="Unassembled WGS sequence"/>
</dbReference>
<dbReference type="Pfam" id="PF16212">
    <property type="entry name" value="PhoLip_ATPase_C"/>
    <property type="match status" value="1"/>
</dbReference>
<gene>
    <name evidence="23" type="ORF">AFUS01_LOCUS39633</name>
</gene>
<dbReference type="CDD" id="cd02073">
    <property type="entry name" value="P-type_ATPase_APLT_Dnf-like"/>
    <property type="match status" value="1"/>
</dbReference>
<evidence type="ECO:0000259" key="21">
    <source>
        <dbReference type="Pfam" id="PF16209"/>
    </source>
</evidence>
<keyword evidence="11 19" id="KW-1278">Translocase</keyword>
<evidence type="ECO:0000256" key="7">
    <source>
        <dbReference type="ARBA" id="ARBA00022723"/>
    </source>
</evidence>
<feature type="transmembrane region" description="Helical" evidence="19">
    <location>
        <begin position="1494"/>
        <end position="1514"/>
    </location>
</feature>
<feature type="transmembrane region" description="Helical" evidence="19">
    <location>
        <begin position="1430"/>
        <end position="1447"/>
    </location>
</feature>
<feature type="compositionally biased region" description="Polar residues" evidence="20">
    <location>
        <begin position="209"/>
        <end position="220"/>
    </location>
</feature>
<evidence type="ECO:0000313" key="24">
    <source>
        <dbReference type="Proteomes" id="UP000708208"/>
    </source>
</evidence>
<feature type="region of interest" description="Disordered" evidence="20">
    <location>
        <begin position="171"/>
        <end position="240"/>
    </location>
</feature>
<evidence type="ECO:0000259" key="22">
    <source>
        <dbReference type="Pfam" id="PF16212"/>
    </source>
</evidence>
<keyword evidence="24" id="KW-1185">Reference proteome</keyword>
<feature type="domain" description="P-type ATPase C-terminal" evidence="22">
    <location>
        <begin position="1316"/>
        <end position="1563"/>
    </location>
</feature>
<evidence type="ECO:0000313" key="23">
    <source>
        <dbReference type="EMBL" id="CAG7829789.1"/>
    </source>
</evidence>
<dbReference type="NCBIfam" id="TIGR01652">
    <property type="entry name" value="ATPase-Plipid"/>
    <property type="match status" value="1"/>
</dbReference>
<feature type="compositionally biased region" description="Basic and acidic residues" evidence="20">
    <location>
        <begin position="174"/>
        <end position="186"/>
    </location>
</feature>
<proteinExistence type="inferred from homology"/>
<comment type="cofactor">
    <cofactor evidence="1 18">
        <name>Mg(2+)</name>
        <dbReference type="ChEBI" id="CHEBI:18420"/>
    </cofactor>
</comment>
<dbReference type="FunFam" id="3.40.50.1000:FF:000014">
    <property type="entry name" value="Phospholipid-transporting ATPase"/>
    <property type="match status" value="1"/>
</dbReference>
<evidence type="ECO:0000256" key="9">
    <source>
        <dbReference type="ARBA" id="ARBA00022840"/>
    </source>
</evidence>
<evidence type="ECO:0000256" key="11">
    <source>
        <dbReference type="ARBA" id="ARBA00022967"/>
    </source>
</evidence>
<dbReference type="GO" id="GO:0007030">
    <property type="term" value="P:Golgi organization"/>
    <property type="evidence" value="ECO:0007669"/>
    <property type="project" value="TreeGrafter"/>
</dbReference>
<dbReference type="GO" id="GO:0000287">
    <property type="term" value="F:magnesium ion binding"/>
    <property type="evidence" value="ECO:0007669"/>
    <property type="project" value="UniProtKB-UniRule"/>
</dbReference>
<feature type="compositionally biased region" description="Polar residues" evidence="20">
    <location>
        <begin position="1650"/>
        <end position="1659"/>
    </location>
</feature>
<feature type="binding site" evidence="17">
    <location>
        <position position="791"/>
    </location>
    <ligand>
        <name>ATP</name>
        <dbReference type="ChEBI" id="CHEBI:30616"/>
    </ligand>
</feature>
<dbReference type="InterPro" id="IPR018303">
    <property type="entry name" value="ATPase_P-typ_P_site"/>
</dbReference>
<evidence type="ECO:0000256" key="20">
    <source>
        <dbReference type="SAM" id="MobiDB-lite"/>
    </source>
</evidence>
<keyword evidence="4" id="KW-0813">Transport</keyword>
<sequence length="1680" mass="188113">MSSSDDVVEVFQIKSASRRKSSSHLLTSKESASASSSGVKTRLLIRKGKNSNGGGGGRTKSFLQSPRSSLKKRKPNYSPHLTDDDEELDDQGVDNGAMRPSSAGVPPITTNLFKSRTDLSEHPSSTWRQVPKVSVTTTSCTSSSSADILKIRAKVTTLEEILRSQSMPMPEIQRGSKETRTERGVDGTHPITITTSRADVPAGGVGRSRSATVLTSSINKSPMSMQMMGGGSKPRSSSAVLSSLKYSSNLPDPYPSSSKSYRLHHPLSFSNDPSCSGMSSSGTGKWTTKSMGRNEPITEETMSDTGDGSGSEPPTSGEGREETSGGHCCDLTCWCCGCQGSSSCSRRRPPPRTFRWRDCWARFLNRMPSCVHSILGFITKIYWRLVDGVFGIEPPYRDHNGEETERRIRPNDPAFNSKFAYANNLIKTSKYTVLTFLPLNLFEQFQRLANFYFLCLLVLQVIPVISSLTPLTTAVPLFLVLALTAIKDAYDDFQRHRSDSQVNNRKSLVLRNGLLQEERWFKVQVGDVIRMENDQFVAADVLLLSSSEPNGLTFIETAELDGETNLKCRQCLIETADMGQEPEKLGSFDGDIICEPPNNHLNKFEGTLTWRGKKYPLDNDKILLRGCILRNTQWCYGVVIFAGRDTKLMQNSGKTKFKRTSIDRLLNFIILGIVFFLLSMCLFCTIACAVWETMIGRFFRKYLPWDTLIPSEPVEGAVIISLLAFFSYAIILNTVVPISLYVSVEVIRLLQSFLINWDLKMYHEASDTPARARTTTLNEELGQIEYIFSDKTGTLTQNIMTFNKATIAGKSYGEVIDPQTGEVIEHLETIDEVTLVDEGDPAESECVEKKQHHALLCGSDRAESVEPEPENRQLLQPPKSSVNIPMKPLKQNHNVAPIDFSRNPHYEAKFRFYDRSLLDAVKNGDQDVHMFFRHLALCHTVMAEERSGHLEYQAQSPDESALVSAARNFEFVFKERSPDSITISVQGQEEVYDLLCILDFNNVRKRMSVVVQRDDRILLLCKGADSIIYERLAMGTDDIKSRTQEHLNKFAGEGLRTLVLAVKVLTPEYFENWKLRHHEAASSLHNREEKLDAIYEEIERDMTLIGATAIEDKLQDGVPTCIANLMLAGIKIWVLTGDKQETAINIGYSCQLLTDEMNDIFIVDAYTFEDVKTQLLKYLEALQKGSCAPLENQRMGDVSMVTFSESEYGPGYHPGDGDSSHDHEGNGGYAVIINGHSLVHALNPQLELLYLELASQCKAVICCRVTPLQKALVVELVKKYKKAVTLAIGDGANDVSMIKTAHIGVGISGQEGLQAVLAADYSIAQFRYLERLLLVHGRWSYYRMAKFLRYFFYKNFAFTLSHFWFAFFCGFSAQTVFDPMFISVYNLFYTSLPVLSIGVFDQDCNDEYSLRYPKLYTPGHRNLLFNKKEFFKSALHGFVTSCVLFIVPYGTYNHAITADGQGLSDHMLFGSVVSTILVVVVTAQVALDTSYWTVFNHVTIWGSLLFFFILHYLYNFAIQGKYLGSLTKALQEASFWFTLVLTVMILIIPVLAWRFYFHDVHPTLSDRVRLKQRVSSAKTRHSGDKAFRTPSARRSRRSLRSSYAFAHQEGFGPLITSGKIMRKAKSNNNHTAGSTVASLVSSVTSFGATTNPAIPSSLKNPRITMVTPQDPKQYHDSVRL</sequence>
<dbReference type="InterPro" id="IPR044492">
    <property type="entry name" value="P_typ_ATPase_HD_dom"/>
</dbReference>
<feature type="binding site" evidence="17">
    <location>
        <position position="1270"/>
    </location>
    <ligand>
        <name>ATP</name>
        <dbReference type="ChEBI" id="CHEBI:30616"/>
    </ligand>
</feature>
<feature type="transmembrane region" description="Helical" evidence="19">
    <location>
        <begin position="1534"/>
        <end position="1557"/>
    </location>
</feature>
<keyword evidence="5" id="KW-0597">Phosphoprotein</keyword>
<feature type="binding site" evidence="17">
    <location>
        <position position="1000"/>
    </location>
    <ligand>
        <name>ATP</name>
        <dbReference type="ChEBI" id="CHEBI:30616"/>
    </ligand>
</feature>
<dbReference type="Pfam" id="PF16209">
    <property type="entry name" value="PhoLip_ATPase_N"/>
    <property type="match status" value="1"/>
</dbReference>
<feature type="binding site" evidence="18">
    <location>
        <position position="792"/>
    </location>
    <ligand>
        <name>Mg(2+)</name>
        <dbReference type="ChEBI" id="CHEBI:18420"/>
    </ligand>
</feature>
<feature type="region of interest" description="Disordered" evidence="20">
    <location>
        <begin position="862"/>
        <end position="886"/>
    </location>
</feature>
<feature type="transmembrane region" description="Helical" evidence="19">
    <location>
        <begin position="665"/>
        <end position="696"/>
    </location>
</feature>
<keyword evidence="13" id="KW-0445">Lipid transport</keyword>
<feature type="compositionally biased region" description="Low complexity" evidence="20">
    <location>
        <begin position="221"/>
        <end position="240"/>
    </location>
</feature>
<dbReference type="FunFam" id="3.40.1110.10:FF:000087">
    <property type="entry name" value="Phospholipid-transporting ATPase"/>
    <property type="match status" value="1"/>
</dbReference>